<dbReference type="Proteomes" id="UP000664521">
    <property type="component" value="Unassembled WGS sequence"/>
</dbReference>
<name>A0A8H3G7A2_9LECA</name>
<evidence type="ECO:0000259" key="4">
    <source>
        <dbReference type="Pfam" id="PF24244"/>
    </source>
</evidence>
<dbReference type="GO" id="GO:0006338">
    <property type="term" value="P:chromatin remodeling"/>
    <property type="evidence" value="ECO:0007669"/>
    <property type="project" value="InterPro"/>
</dbReference>
<feature type="compositionally biased region" description="Basic and acidic residues" evidence="2">
    <location>
        <begin position="336"/>
        <end position="349"/>
    </location>
</feature>
<dbReference type="GO" id="GO:0031011">
    <property type="term" value="C:Ino80 complex"/>
    <property type="evidence" value="ECO:0007669"/>
    <property type="project" value="InterPro"/>
</dbReference>
<feature type="region of interest" description="Disordered" evidence="2">
    <location>
        <begin position="180"/>
        <end position="212"/>
    </location>
</feature>
<feature type="compositionally biased region" description="Basic and acidic residues" evidence="2">
    <location>
        <begin position="266"/>
        <end position="277"/>
    </location>
</feature>
<feature type="compositionally biased region" description="Basic and acidic residues" evidence="2">
    <location>
        <begin position="193"/>
        <end position="207"/>
    </location>
</feature>
<feature type="domain" description="INO80 complex subunit 3 N-terminal" evidence="3">
    <location>
        <begin position="18"/>
        <end position="87"/>
    </location>
</feature>
<dbReference type="EMBL" id="CAJPDS010000105">
    <property type="protein sequence ID" value="CAF9937833.1"/>
    <property type="molecule type" value="Genomic_DNA"/>
</dbReference>
<reference evidence="5" key="1">
    <citation type="submission" date="2021-03" db="EMBL/GenBank/DDBJ databases">
        <authorList>
            <person name="Tagirdzhanova G."/>
        </authorList>
    </citation>
    <scope>NUCLEOTIDE SEQUENCE</scope>
</reference>
<evidence type="ECO:0000256" key="2">
    <source>
        <dbReference type="SAM" id="MobiDB-lite"/>
    </source>
</evidence>
<evidence type="ECO:0000259" key="3">
    <source>
        <dbReference type="Pfam" id="PF14612"/>
    </source>
</evidence>
<dbReference type="OrthoDB" id="4095124at2759"/>
<accession>A0A8H3G7A2</accession>
<proteinExistence type="predicted"/>
<dbReference type="Pfam" id="PF14612">
    <property type="entry name" value="Ino80_Iec3"/>
    <property type="match status" value="1"/>
</dbReference>
<dbReference type="InterPro" id="IPR032742">
    <property type="entry name" value="Iec3_N"/>
</dbReference>
<dbReference type="Pfam" id="PF24244">
    <property type="entry name" value="Iec3-like_M"/>
    <property type="match status" value="1"/>
</dbReference>
<feature type="region of interest" description="Disordered" evidence="2">
    <location>
        <begin position="225"/>
        <end position="349"/>
    </location>
</feature>
<keyword evidence="1" id="KW-0175">Coiled coil</keyword>
<protein>
    <submittedName>
        <fullName evidence="5">Uncharacterized protein</fullName>
    </submittedName>
</protein>
<dbReference type="InterPro" id="IPR055449">
    <property type="entry name" value="Iec3-like_M"/>
</dbReference>
<comment type="caution">
    <text evidence="5">The sequence shown here is derived from an EMBL/GenBank/DDBJ whole genome shotgun (WGS) entry which is preliminary data.</text>
</comment>
<feature type="region of interest" description="Disordered" evidence="2">
    <location>
        <begin position="84"/>
        <end position="110"/>
    </location>
</feature>
<feature type="compositionally biased region" description="Basic and acidic residues" evidence="2">
    <location>
        <begin position="98"/>
        <end position="108"/>
    </location>
</feature>
<dbReference type="AlphaFoldDB" id="A0A8H3G7A2"/>
<feature type="domain" description="INO80 complex subunit 3-like middle region" evidence="4">
    <location>
        <begin position="127"/>
        <end position="229"/>
    </location>
</feature>
<evidence type="ECO:0000313" key="5">
    <source>
        <dbReference type="EMBL" id="CAF9937833.1"/>
    </source>
</evidence>
<evidence type="ECO:0000313" key="6">
    <source>
        <dbReference type="Proteomes" id="UP000664521"/>
    </source>
</evidence>
<evidence type="ECO:0000256" key="1">
    <source>
        <dbReference type="SAM" id="Coils"/>
    </source>
</evidence>
<keyword evidence="6" id="KW-1185">Reference proteome</keyword>
<gene>
    <name evidence="5" type="ORF">HETSPECPRED_000674</name>
</gene>
<organism evidence="5 6">
    <name type="scientific">Heterodermia speciosa</name>
    <dbReference type="NCBI Taxonomy" id="116794"/>
    <lineage>
        <taxon>Eukaryota</taxon>
        <taxon>Fungi</taxon>
        <taxon>Dikarya</taxon>
        <taxon>Ascomycota</taxon>
        <taxon>Pezizomycotina</taxon>
        <taxon>Lecanoromycetes</taxon>
        <taxon>OSLEUM clade</taxon>
        <taxon>Lecanoromycetidae</taxon>
        <taxon>Caliciales</taxon>
        <taxon>Physciaceae</taxon>
        <taxon>Heterodermia</taxon>
    </lineage>
</organism>
<sequence length="349" mass="38762">MMDIAPKASDDTPKPTYRSYKKKFLKLKHRFDRTMVDSNNLCEEEQSLKRQAQELQESNDQILDLLLQLNDGYSRIPSRYRFDVSSPTPEASAVPPLDYDRPNSEHKLPSANKVDFSKSYLDKLPRSLKALSTLPHTTLESCISENLLPSDLDSDDPTGYYSPSHEATYLAQLDSSLGLSFIGRPPQLPGTRNSDKEKERQKQHEIENPVSAYNWLRKNQPQVFLQDHEDGPSPAARLAKDKTGAAKASPKPRASPKPPAAKGTKRARESAVKKEEQEILLDDDGTIIGGGGLEELAPPMSAKGKRKRDRGDDDNAYRPKGGSSRAPKKKRQRASAGDKERGSGTPGEK</sequence>
<feature type="coiled-coil region" evidence="1">
    <location>
        <begin position="38"/>
        <end position="68"/>
    </location>
</feature>